<dbReference type="PANTHER" id="PTHR22999:SF23">
    <property type="entry name" value="SORTING NEXIN-16"/>
    <property type="match status" value="1"/>
</dbReference>
<name>A0ABM1SPN0_LIMPO</name>
<evidence type="ECO:0000313" key="4">
    <source>
        <dbReference type="Proteomes" id="UP000694941"/>
    </source>
</evidence>
<keyword evidence="2" id="KW-0963">Cytoplasm</keyword>
<dbReference type="GeneID" id="106462581"/>
<dbReference type="SUPFAM" id="SSF64268">
    <property type="entry name" value="PX domain"/>
    <property type="match status" value="1"/>
</dbReference>
<dbReference type="Gene3D" id="3.30.1520.10">
    <property type="entry name" value="Phox-like domain"/>
    <property type="match status" value="1"/>
</dbReference>
<protein>
    <submittedName>
        <fullName evidence="5">Uncharacterized protein LOC106462581</fullName>
    </submittedName>
</protein>
<organism evidence="4 5">
    <name type="scientific">Limulus polyphemus</name>
    <name type="common">Atlantic horseshoe crab</name>
    <dbReference type="NCBI Taxonomy" id="6850"/>
    <lineage>
        <taxon>Eukaryota</taxon>
        <taxon>Metazoa</taxon>
        <taxon>Ecdysozoa</taxon>
        <taxon>Arthropoda</taxon>
        <taxon>Chelicerata</taxon>
        <taxon>Merostomata</taxon>
        <taxon>Xiphosura</taxon>
        <taxon>Limulidae</taxon>
        <taxon>Limulus</taxon>
    </lineage>
</organism>
<accession>A0ABM1SPN0</accession>
<comment type="subcellular location">
    <subcellularLocation>
        <location evidence="1">Cytoplasm</location>
    </subcellularLocation>
</comment>
<dbReference type="PANTHER" id="PTHR22999">
    <property type="entry name" value="PX SERINE/THREONINE KINASE PXK"/>
    <property type="match status" value="1"/>
</dbReference>
<keyword evidence="4" id="KW-1185">Reference proteome</keyword>
<dbReference type="Proteomes" id="UP000694941">
    <property type="component" value="Unplaced"/>
</dbReference>
<evidence type="ECO:0000256" key="2">
    <source>
        <dbReference type="ARBA" id="ARBA00022490"/>
    </source>
</evidence>
<evidence type="ECO:0000259" key="3">
    <source>
        <dbReference type="Pfam" id="PF00787"/>
    </source>
</evidence>
<gene>
    <name evidence="5" type="primary">LOC106462581</name>
</gene>
<dbReference type="InterPro" id="IPR036871">
    <property type="entry name" value="PX_dom_sf"/>
</dbReference>
<proteinExistence type="predicted"/>
<sequence length="233" mass="26141">MPKQDGDSLRGTNVICCSESSSCKHKKSLNKSKNIIGKHHSEHSCLSNGVTGTPEQDGLQHCVVVVEESTEEDSEPSHSRTISSRSVVSEDIFEEIGLEAETDILSETVQHDYHAPIIGYEVMEQRARFTLKLLFPGLRFSLPPKRWFGNNFDPTFLEDRLLGLEAFTVSIMSHPEISKCKPVREFFCIDEPPSPYESMEESKHGVRLSYAEGILTIIPKSLPVFEQNIASFV</sequence>
<feature type="domain" description="PX" evidence="3">
    <location>
        <begin position="141"/>
        <end position="187"/>
    </location>
</feature>
<evidence type="ECO:0000313" key="5">
    <source>
        <dbReference type="RefSeq" id="XP_022245586.1"/>
    </source>
</evidence>
<dbReference type="InterPro" id="IPR001683">
    <property type="entry name" value="PX_dom"/>
</dbReference>
<evidence type="ECO:0000256" key="1">
    <source>
        <dbReference type="ARBA" id="ARBA00004496"/>
    </source>
</evidence>
<dbReference type="RefSeq" id="XP_022245586.1">
    <property type="nucleotide sequence ID" value="XM_022389878.1"/>
</dbReference>
<dbReference type="Pfam" id="PF00787">
    <property type="entry name" value="PX"/>
    <property type="match status" value="1"/>
</dbReference>
<reference evidence="5" key="1">
    <citation type="submission" date="2025-08" db="UniProtKB">
        <authorList>
            <consortium name="RefSeq"/>
        </authorList>
    </citation>
    <scope>IDENTIFICATION</scope>
    <source>
        <tissue evidence="5">Muscle</tissue>
    </source>
</reference>
<dbReference type="InterPro" id="IPR051837">
    <property type="entry name" value="SortingNexin/PXDomain-PKLike"/>
</dbReference>